<reference evidence="3 4" key="2">
    <citation type="journal article" date="2011" name="J. Bacteriol.">
        <title>Complete genome sequences for the anaerobic, extremely thermophilic plant biomass-degrading bacteria Caldicellulosiruptor hydrothermalis, Caldicellulosiruptor kristjanssonii, Caldicellulosiruptor kronotskyensis, Caldicellulosiruptor owensenis, and Caldicellulosiruptor lactoaceticus.</title>
        <authorList>
            <person name="Blumer-Schuette S.E."/>
            <person name="Ozdemir I."/>
            <person name="Mistry D."/>
            <person name="Lucas S."/>
            <person name="Lapidus A."/>
            <person name="Cheng J.F."/>
            <person name="Goodwin L.A."/>
            <person name="Pitluck S."/>
            <person name="Land M.L."/>
            <person name="Hauser L.J."/>
            <person name="Woyke T."/>
            <person name="Mikhailova N."/>
            <person name="Pati A."/>
            <person name="Kyrpides N.C."/>
            <person name="Ivanova N."/>
            <person name="Detter J.C."/>
            <person name="Walston-Davenport K."/>
            <person name="Han S."/>
            <person name="Adams M.W."/>
            <person name="Kelly R.M."/>
        </authorList>
    </citation>
    <scope>NUCLEOTIDE SEQUENCE [LARGE SCALE GENOMIC DNA]</scope>
    <source>
        <strain evidence="4">ATCC 700167 / DSM 13100 / OL</strain>
    </source>
</reference>
<name>E4Q5W0_CALOW</name>
<protein>
    <submittedName>
        <fullName evidence="3">Biotin/lipoyl attachment domain-containing protein</fullName>
    </submittedName>
</protein>
<reference key="1">
    <citation type="submission" date="2010-09" db="EMBL/GenBank/DDBJ databases">
        <title>Complete sequence of Caldicellulosiruptor owensensis OL.</title>
        <authorList>
            <consortium name="US DOE Joint Genome Institute"/>
            <person name="Lucas S."/>
            <person name="Copeland A."/>
            <person name="Lapidus A."/>
            <person name="Cheng J.-F."/>
            <person name="Bruce D."/>
            <person name="Goodwin L."/>
            <person name="Pitluck S."/>
            <person name="Davenport K."/>
            <person name="Detter J.C."/>
            <person name="Han C."/>
            <person name="Tapia R."/>
            <person name="Land M."/>
            <person name="Hauser L."/>
            <person name="Chang Y.-J."/>
            <person name="Jeffries C."/>
            <person name="Kyrpides N."/>
            <person name="Ivanova N."/>
            <person name="Mikhailova N."/>
            <person name="Blumer-Schuette S.E."/>
            <person name="Kelly R.M."/>
            <person name="Woyke T."/>
        </authorList>
    </citation>
    <scope>NUCLEOTIDE SEQUENCE</scope>
    <source>
        <strain>OL</strain>
    </source>
</reference>
<organism evidence="3 4">
    <name type="scientific">Caldicellulosiruptor owensensis (strain ATCC 700167 / DSM 13100 / OL)</name>
    <dbReference type="NCBI Taxonomy" id="632518"/>
    <lineage>
        <taxon>Bacteria</taxon>
        <taxon>Bacillati</taxon>
        <taxon>Bacillota</taxon>
        <taxon>Bacillota incertae sedis</taxon>
        <taxon>Caldicellulosiruptorales</taxon>
        <taxon>Caldicellulosiruptoraceae</taxon>
        <taxon>Caldicellulosiruptor</taxon>
    </lineage>
</organism>
<dbReference type="RefSeq" id="WP_013412840.1">
    <property type="nucleotide sequence ID" value="NC_014657.1"/>
</dbReference>
<dbReference type="CDD" id="cd06850">
    <property type="entry name" value="biotinyl_domain"/>
    <property type="match status" value="1"/>
</dbReference>
<dbReference type="AlphaFoldDB" id="E4Q5W0"/>
<gene>
    <name evidence="3" type="ordered locus">Calow_2000</name>
</gene>
<dbReference type="KEGG" id="cow:Calow_2000"/>
<dbReference type="InterPro" id="IPR011053">
    <property type="entry name" value="Single_hybrid_motif"/>
</dbReference>
<dbReference type="HOGENOM" id="CLU_016733_5_4_9"/>
<dbReference type="STRING" id="632518.Calow_2000"/>
<sequence length="116" mass="12428">MKYIVTINGKKFEVEVERVSNGNGQTDISAASKKASSEEISKVVTSGIKISAPMPGKILSVNIQEGQKVKKGDVLFILEAMKMENEIMAPEDGMVEKVLVSKGAQVASGDILAIFK</sequence>
<evidence type="ECO:0000259" key="2">
    <source>
        <dbReference type="PROSITE" id="PS50968"/>
    </source>
</evidence>
<keyword evidence="1" id="KW-0092">Biotin</keyword>
<dbReference type="PROSITE" id="PS00188">
    <property type="entry name" value="BIOTIN"/>
    <property type="match status" value="1"/>
</dbReference>
<dbReference type="FunFam" id="2.40.50.100:FF:000003">
    <property type="entry name" value="Acetyl-CoA carboxylase biotin carboxyl carrier protein"/>
    <property type="match status" value="1"/>
</dbReference>
<dbReference type="SUPFAM" id="SSF51230">
    <property type="entry name" value="Single hybrid motif"/>
    <property type="match status" value="1"/>
</dbReference>
<evidence type="ECO:0000313" key="4">
    <source>
        <dbReference type="Proteomes" id="UP000006889"/>
    </source>
</evidence>
<dbReference type="eggNOG" id="COG4770">
    <property type="taxonomic scope" value="Bacteria"/>
</dbReference>
<dbReference type="PROSITE" id="PS50968">
    <property type="entry name" value="BIOTINYL_LIPOYL"/>
    <property type="match status" value="1"/>
</dbReference>
<dbReference type="InterPro" id="IPR001882">
    <property type="entry name" value="Biotin_BS"/>
</dbReference>
<proteinExistence type="predicted"/>
<accession>E4Q5W0</accession>
<dbReference type="PANTHER" id="PTHR45266">
    <property type="entry name" value="OXALOACETATE DECARBOXYLASE ALPHA CHAIN"/>
    <property type="match status" value="1"/>
</dbReference>
<keyword evidence="4" id="KW-1185">Reference proteome</keyword>
<dbReference type="EMBL" id="CP002216">
    <property type="protein sequence ID" value="ADQ05519.1"/>
    <property type="molecule type" value="Genomic_DNA"/>
</dbReference>
<dbReference type="Proteomes" id="UP000006889">
    <property type="component" value="Chromosome"/>
</dbReference>
<evidence type="ECO:0000256" key="1">
    <source>
        <dbReference type="ARBA" id="ARBA00023267"/>
    </source>
</evidence>
<feature type="domain" description="Lipoyl-binding" evidence="2">
    <location>
        <begin position="43"/>
        <end position="116"/>
    </location>
</feature>
<dbReference type="Pfam" id="PF00364">
    <property type="entry name" value="Biotin_lipoyl"/>
    <property type="match status" value="1"/>
</dbReference>
<dbReference type="InterPro" id="IPR050709">
    <property type="entry name" value="Biotin_Carboxyl_Carrier/Decarb"/>
</dbReference>
<dbReference type="PANTHER" id="PTHR45266:SF3">
    <property type="entry name" value="OXALOACETATE DECARBOXYLASE ALPHA CHAIN"/>
    <property type="match status" value="1"/>
</dbReference>
<dbReference type="OrthoDB" id="9812676at2"/>
<evidence type="ECO:0000313" key="3">
    <source>
        <dbReference type="EMBL" id="ADQ05519.1"/>
    </source>
</evidence>
<dbReference type="Gene3D" id="2.40.50.100">
    <property type="match status" value="1"/>
</dbReference>
<dbReference type="InterPro" id="IPR000089">
    <property type="entry name" value="Biotin_lipoyl"/>
</dbReference>